<dbReference type="PIRSF" id="PIRSF005788">
    <property type="entry name" value="NifK"/>
    <property type="match status" value="1"/>
</dbReference>
<evidence type="ECO:0000313" key="1">
    <source>
        <dbReference type="EMBL" id="OIQ90846.1"/>
    </source>
</evidence>
<evidence type="ECO:0008006" key="2">
    <source>
        <dbReference type="Google" id="ProtNLM"/>
    </source>
</evidence>
<dbReference type="NCBIfam" id="TIGR02935">
    <property type="entry name" value="NifX-associated nitrogen fixation protein"/>
    <property type="match status" value="1"/>
</dbReference>
<proteinExistence type="predicted"/>
<comment type="caution">
    <text evidence="1">The sequence shown here is derived from an EMBL/GenBank/DDBJ whole genome shotgun (WGS) entry which is preliminary data.</text>
</comment>
<dbReference type="EMBL" id="MLJW01000278">
    <property type="protein sequence ID" value="OIQ90846.1"/>
    <property type="molecule type" value="Genomic_DNA"/>
</dbReference>
<dbReference type="AlphaFoldDB" id="A0A1J5R4H2"/>
<dbReference type="Gene3D" id="1.10.3100.20">
    <property type="entry name" value="Protein of unknown function DUF269"/>
    <property type="match status" value="1"/>
</dbReference>
<dbReference type="InterPro" id="IPR004952">
    <property type="entry name" value="NifX-assoc_nitrogen_fix"/>
</dbReference>
<protein>
    <recommendedName>
        <fullName evidence="2">Nitrogen fixation protein</fullName>
    </recommendedName>
</protein>
<name>A0A1J5R4H2_9ZZZZ</name>
<accession>A0A1J5R4H2</accession>
<sequence>MEASAIAHPIVQGLLRLIRAHDRSGAWDDEPDAGLLAPFIVTRAQKRALPMMGDPDPDILWRVEMFYAAVAWELERRSGRAVSPILNIHHEGWGRVLLVAGRLVAVNAHVRELHRFGFEDLPALIAKAEKLVEEGAGTIGRYPDVAAA</sequence>
<gene>
    <name evidence="1" type="ORF">GALL_272470</name>
</gene>
<dbReference type="Pfam" id="PF03270">
    <property type="entry name" value="DUF269"/>
    <property type="match status" value="1"/>
</dbReference>
<organism evidence="1">
    <name type="scientific">mine drainage metagenome</name>
    <dbReference type="NCBI Taxonomy" id="410659"/>
    <lineage>
        <taxon>unclassified sequences</taxon>
        <taxon>metagenomes</taxon>
        <taxon>ecological metagenomes</taxon>
    </lineage>
</organism>
<reference evidence="1" key="1">
    <citation type="submission" date="2016-10" db="EMBL/GenBank/DDBJ databases">
        <title>Sequence of Gallionella enrichment culture.</title>
        <authorList>
            <person name="Poehlein A."/>
            <person name="Muehling M."/>
            <person name="Daniel R."/>
        </authorList>
    </citation>
    <scope>NUCLEOTIDE SEQUENCE</scope>
</reference>